<protein>
    <submittedName>
        <fullName evidence="1">Uncharacterized protein</fullName>
    </submittedName>
</protein>
<organism evidence="1 2">
    <name type="scientific">Ochrobactrum soli</name>
    <dbReference type="NCBI Taxonomy" id="2448455"/>
    <lineage>
        <taxon>Bacteria</taxon>
        <taxon>Pseudomonadati</taxon>
        <taxon>Pseudomonadota</taxon>
        <taxon>Alphaproteobacteria</taxon>
        <taxon>Hyphomicrobiales</taxon>
        <taxon>Brucellaceae</taxon>
        <taxon>Brucella/Ochrobactrum group</taxon>
        <taxon>Ochrobactrum</taxon>
    </lineage>
</organism>
<sequence length="84" mass="9599">MAMRIGGRNIADTIHLKHWHSLVPNTRGAQRLLESDMAKMSSKILPQADALLTEFDDMGIRHEILSRIRSVIETRSTFMARILK</sequence>
<comment type="caution">
    <text evidence="1">The sequence shown here is derived from an EMBL/GenBank/DDBJ whole genome shotgun (WGS) entry which is preliminary data.</text>
</comment>
<name>A0A849KXP3_9HYPH</name>
<dbReference type="Proteomes" id="UP000574931">
    <property type="component" value="Unassembled WGS sequence"/>
</dbReference>
<dbReference type="EMBL" id="JABFCY010000016">
    <property type="protein sequence ID" value="NNU62874.1"/>
    <property type="molecule type" value="Genomic_DNA"/>
</dbReference>
<accession>A0A849KXP3</accession>
<dbReference type="AlphaFoldDB" id="A0A849KXP3"/>
<evidence type="ECO:0000313" key="2">
    <source>
        <dbReference type="Proteomes" id="UP000574931"/>
    </source>
</evidence>
<evidence type="ECO:0000313" key="1">
    <source>
        <dbReference type="EMBL" id="NNU62874.1"/>
    </source>
</evidence>
<gene>
    <name evidence="1" type="ORF">HKX02_21815</name>
</gene>
<dbReference type="RefSeq" id="WP_171319212.1">
    <property type="nucleotide sequence ID" value="NZ_JABFCY010000016.1"/>
</dbReference>
<proteinExistence type="predicted"/>
<keyword evidence="2" id="KW-1185">Reference proteome</keyword>
<reference evidence="1 2" key="1">
    <citation type="submission" date="2020-05" db="EMBL/GenBank/DDBJ databases">
        <title>Draft Genome Sequence of Ochrobactrum soli Isolated from Stable Fly Gut.</title>
        <authorList>
            <person name="Pileggi M.T."/>
            <person name="Vazhakkala L.J."/>
            <person name="Wong C.N."/>
        </authorList>
    </citation>
    <scope>NUCLEOTIDE SEQUENCE [LARGE SCALE GENOMIC DNA]</scope>
    <source>
        <strain evidence="1 2">MTP-C0764</strain>
    </source>
</reference>